<dbReference type="SUPFAM" id="SSF55729">
    <property type="entry name" value="Acyl-CoA N-acyltransferases (Nat)"/>
    <property type="match status" value="1"/>
</dbReference>
<evidence type="ECO:0000313" key="3">
    <source>
        <dbReference type="Proteomes" id="UP000019494"/>
    </source>
</evidence>
<keyword evidence="1" id="KW-1133">Transmembrane helix</keyword>
<keyword evidence="3" id="KW-1185">Reference proteome</keyword>
<sequence>MAAWLEVVGWLGVAVLLLALTQPQVLRLRLVALGGCVLLALYGGLGQVWPVLGLGVALLAVNLWQVVRLKRAQHDAGAFEVLGVDGDDEYLRHVLRVHEGDIRQFNPGFVHDPFSDDISYLVLKGDETVGVVLMRDAGQRTAELVLDYVTPRYRDLSPGEFIFGPEGPFRRRGFRRVVIPQDMVEPYYERLGFRRDGDTFVL</sequence>
<dbReference type="Proteomes" id="UP000019494">
    <property type="component" value="Unassembled WGS sequence"/>
</dbReference>
<keyword evidence="1" id="KW-0472">Membrane</keyword>
<accession>W9GPT9</accession>
<name>W9GPT9_9MICO</name>
<protein>
    <recommendedName>
        <fullName evidence="4">N-acetyltransferase domain-containing protein</fullName>
    </recommendedName>
</protein>
<dbReference type="AlphaFoldDB" id="W9GPT9"/>
<evidence type="ECO:0000313" key="2">
    <source>
        <dbReference type="EMBL" id="EWT06848.1"/>
    </source>
</evidence>
<reference evidence="3" key="1">
    <citation type="submission" date="2013-08" db="EMBL/GenBank/DDBJ databases">
        <title>Intrasporangium oryzae NRRL B-24470.</title>
        <authorList>
            <person name="Liu H."/>
            <person name="Wang G."/>
        </authorList>
    </citation>
    <scope>NUCLEOTIDE SEQUENCE [LARGE SCALE GENOMIC DNA]</scope>
    <source>
        <strain evidence="3">Q5-1</strain>
    </source>
</reference>
<comment type="caution">
    <text evidence="2">The sequence shown here is derived from an EMBL/GenBank/DDBJ whole genome shotgun (WGS) entry which is preliminary data.</text>
</comment>
<evidence type="ECO:0000256" key="1">
    <source>
        <dbReference type="SAM" id="Phobius"/>
    </source>
</evidence>
<keyword evidence="1" id="KW-0812">Transmembrane</keyword>
<dbReference type="EMBL" id="AWQS01000030">
    <property type="protein sequence ID" value="EWT06848.1"/>
    <property type="molecule type" value="Genomic_DNA"/>
</dbReference>
<dbReference type="OrthoDB" id="677174at2"/>
<dbReference type="InterPro" id="IPR016181">
    <property type="entry name" value="Acyl_CoA_acyltransferase"/>
</dbReference>
<dbReference type="PATRIC" id="fig|584657.3.peg.1184"/>
<evidence type="ECO:0008006" key="4">
    <source>
        <dbReference type="Google" id="ProtNLM"/>
    </source>
</evidence>
<organism evidence="2 3">
    <name type="scientific">Intrasporangium chromatireducens Q5-1</name>
    <dbReference type="NCBI Taxonomy" id="584657"/>
    <lineage>
        <taxon>Bacteria</taxon>
        <taxon>Bacillati</taxon>
        <taxon>Actinomycetota</taxon>
        <taxon>Actinomycetes</taxon>
        <taxon>Micrococcales</taxon>
        <taxon>Intrasporangiaceae</taxon>
        <taxon>Intrasporangium</taxon>
    </lineage>
</organism>
<gene>
    <name evidence="2" type="ORF">N864_16120</name>
</gene>
<proteinExistence type="predicted"/>
<feature type="transmembrane region" description="Helical" evidence="1">
    <location>
        <begin position="39"/>
        <end position="64"/>
    </location>
</feature>
<dbReference type="RefSeq" id="WP_034714553.1">
    <property type="nucleotide sequence ID" value="NZ_AWQS01000030.1"/>
</dbReference>